<evidence type="ECO:0000256" key="1">
    <source>
        <dbReference type="ARBA" id="ARBA00006432"/>
    </source>
</evidence>
<accession>A0AA90NAX2</accession>
<evidence type="ECO:0000256" key="4">
    <source>
        <dbReference type="ARBA" id="ARBA00023098"/>
    </source>
</evidence>
<evidence type="ECO:0000313" key="6">
    <source>
        <dbReference type="EMBL" id="MDP0398896.1"/>
    </source>
</evidence>
<gene>
    <name evidence="6" type="ORF">Q7X28_13260</name>
</gene>
<dbReference type="FunFam" id="3.40.50.12780:FF:000013">
    <property type="entry name" value="Long-chain-fatty-acid--AMP ligase FadD32"/>
    <property type="match status" value="1"/>
</dbReference>
<dbReference type="GO" id="GO:0070566">
    <property type="term" value="F:adenylyltransferase activity"/>
    <property type="evidence" value="ECO:0007669"/>
    <property type="project" value="TreeGrafter"/>
</dbReference>
<keyword evidence="7" id="KW-1185">Reference proteome</keyword>
<keyword evidence="4" id="KW-0443">Lipid metabolism</keyword>
<organism evidence="6 7">
    <name type="scientific">Tsukamurella strandjordii</name>
    <dbReference type="NCBI Taxonomy" id="147577"/>
    <lineage>
        <taxon>Bacteria</taxon>
        <taxon>Bacillati</taxon>
        <taxon>Actinomycetota</taxon>
        <taxon>Actinomycetes</taxon>
        <taxon>Mycobacteriales</taxon>
        <taxon>Tsukamurellaceae</taxon>
        <taxon>Tsukamurella</taxon>
    </lineage>
</organism>
<dbReference type="PANTHER" id="PTHR22754:SF32">
    <property type="entry name" value="DISCO-INTERACTING PROTEIN 2"/>
    <property type="match status" value="1"/>
</dbReference>
<keyword evidence="2" id="KW-0436">Ligase</keyword>
<dbReference type="InterPro" id="IPR000873">
    <property type="entry name" value="AMP-dep_synth/lig_dom"/>
</dbReference>
<dbReference type="Pfam" id="PF00501">
    <property type="entry name" value="AMP-binding"/>
    <property type="match status" value="1"/>
</dbReference>
<dbReference type="GO" id="GO:0006633">
    <property type="term" value="P:fatty acid biosynthetic process"/>
    <property type="evidence" value="ECO:0007669"/>
    <property type="project" value="TreeGrafter"/>
</dbReference>
<feature type="domain" description="AMP-dependent synthetase/ligase" evidence="5">
    <location>
        <begin position="16"/>
        <end position="420"/>
    </location>
</feature>
<comment type="similarity">
    <text evidence="1">Belongs to the ATP-dependent AMP-binding enzyme family.</text>
</comment>
<dbReference type="Gene3D" id="3.40.50.12780">
    <property type="entry name" value="N-terminal domain of ligase-like"/>
    <property type="match status" value="1"/>
</dbReference>
<reference evidence="6" key="1">
    <citation type="submission" date="2023-08" db="EMBL/GenBank/DDBJ databases">
        <title>The draft genome of Tsukamurella strandjordii strain 050030.</title>
        <authorList>
            <person name="Zhao F."/>
            <person name="Feng Y."/>
            <person name="Zong Z."/>
        </authorList>
    </citation>
    <scope>NUCLEOTIDE SEQUENCE</scope>
    <source>
        <strain evidence="6">050030</strain>
    </source>
</reference>
<dbReference type="Gene3D" id="3.30.300.30">
    <property type="match status" value="1"/>
</dbReference>
<dbReference type="GO" id="GO:0005886">
    <property type="term" value="C:plasma membrane"/>
    <property type="evidence" value="ECO:0007669"/>
    <property type="project" value="TreeGrafter"/>
</dbReference>
<dbReference type="Proteomes" id="UP001178281">
    <property type="component" value="Unassembled WGS sequence"/>
</dbReference>
<dbReference type="EMBL" id="JAUTIX010000004">
    <property type="protein sequence ID" value="MDP0398896.1"/>
    <property type="molecule type" value="Genomic_DNA"/>
</dbReference>
<comment type="caution">
    <text evidence="6">The sequence shown here is derived from an EMBL/GenBank/DDBJ whole genome shotgun (WGS) entry which is preliminary data.</text>
</comment>
<dbReference type="GO" id="GO:0016874">
    <property type="term" value="F:ligase activity"/>
    <property type="evidence" value="ECO:0007669"/>
    <property type="project" value="UniProtKB-KW"/>
</dbReference>
<protein>
    <submittedName>
        <fullName evidence="6">AMP-binding protein</fullName>
    </submittedName>
</protein>
<evidence type="ECO:0000256" key="3">
    <source>
        <dbReference type="ARBA" id="ARBA00022832"/>
    </source>
</evidence>
<dbReference type="PANTHER" id="PTHR22754">
    <property type="entry name" value="DISCO-INTERACTING PROTEIN 2 DIP2 -RELATED"/>
    <property type="match status" value="1"/>
</dbReference>
<dbReference type="FunFam" id="3.30.300.30:FF:000016">
    <property type="entry name" value="Fatty-acid-CoA ligase FadD26"/>
    <property type="match status" value="1"/>
</dbReference>
<evidence type="ECO:0000256" key="2">
    <source>
        <dbReference type="ARBA" id="ARBA00022598"/>
    </source>
</evidence>
<dbReference type="GO" id="GO:0071766">
    <property type="term" value="P:Actinobacterium-type cell wall biogenesis"/>
    <property type="evidence" value="ECO:0007669"/>
    <property type="project" value="UniProtKB-ARBA"/>
</dbReference>
<keyword evidence="3" id="KW-0276">Fatty acid metabolism</keyword>
<dbReference type="CDD" id="cd05931">
    <property type="entry name" value="FAAL"/>
    <property type="match status" value="1"/>
</dbReference>
<dbReference type="AlphaFoldDB" id="A0AA90NAX2"/>
<evidence type="ECO:0000313" key="7">
    <source>
        <dbReference type="Proteomes" id="UP001178281"/>
    </source>
</evidence>
<sequence>MSALRVSDELIPVALERLAQSRGDEPAFTFVDYEVDQDGFFESLTWSELRRRVQVVAGELSKHGAVGDRVAILAPQSMEYIVGFLGALEAGLVAVPLSVPMGGAHDERAARVLENCEPVVVLTTTTSVDAVLPSMNAPSAQGIAVIELDVLDYDAPAAPYSTDRDGERLALLQYTSGSTGTPSGVSVTHRNIVVNIDQIVTDMFSGLGGEPPEETTLVSWLPFYHDLGLMLGIMSPIGIGRHAVVTSPMSFLQKPSRWIKLLAGYPCVHSAAPNFAFDLAARRTRDEDLEGLSLAGVRGILNAAERVQAGTIRRFSERFTPFGLSPGAQTPAYGLAEATLYVSSAVVGSDTPVVSFDFERLADGYAVRVDDAGAGSEQIGLGHPRSTTFRIVDPESRTECPEGKVGEIWVYGDNVAAGYWRNPERSESVFGGRLEAPSEGTAPGPWMRTGDLGVMSGDDLFVVGRIKDLIIIDGRNHYPDDVESTVSAHTGARTAAIAVPGDGTEQLVVVAELRRLPSDPAEVATAVRDARAKAAAAIAQRHSLRASDIVLVPQGAIPITTSGKTRRQESARLYREGAFQRLGEEA</sequence>
<dbReference type="InterPro" id="IPR040097">
    <property type="entry name" value="FAAL/FAAC"/>
</dbReference>
<dbReference type="SUPFAM" id="SSF56801">
    <property type="entry name" value="Acetyl-CoA synthetase-like"/>
    <property type="match status" value="1"/>
</dbReference>
<dbReference type="InterPro" id="IPR042099">
    <property type="entry name" value="ANL_N_sf"/>
</dbReference>
<evidence type="ECO:0000259" key="5">
    <source>
        <dbReference type="Pfam" id="PF00501"/>
    </source>
</evidence>
<name>A0AA90NAX2_9ACTN</name>
<proteinExistence type="inferred from homology"/>
<dbReference type="InterPro" id="IPR045851">
    <property type="entry name" value="AMP-bd_C_sf"/>
</dbReference>